<keyword evidence="3" id="KW-1185">Reference proteome</keyword>
<feature type="region of interest" description="Disordered" evidence="1">
    <location>
        <begin position="236"/>
        <end position="357"/>
    </location>
</feature>
<feature type="region of interest" description="Disordered" evidence="1">
    <location>
        <begin position="174"/>
        <end position="194"/>
    </location>
</feature>
<dbReference type="EMBL" id="PXXK01000021">
    <property type="protein sequence ID" value="RFN54719.1"/>
    <property type="molecule type" value="Genomic_DNA"/>
</dbReference>
<proteinExistence type="predicted"/>
<dbReference type="Proteomes" id="UP000265631">
    <property type="component" value="Unassembled WGS sequence"/>
</dbReference>
<gene>
    <name evidence="2" type="ORF">FIE12Z_1064</name>
</gene>
<feature type="compositionally biased region" description="Polar residues" evidence="1">
    <location>
        <begin position="338"/>
        <end position="353"/>
    </location>
</feature>
<dbReference type="AlphaFoldDB" id="A0A395N518"/>
<reference evidence="2 3" key="1">
    <citation type="journal article" date="2018" name="PLoS Pathog.">
        <title>Evolution of structural diversity of trichothecenes, a family of toxins produced by plant pathogenic and entomopathogenic fungi.</title>
        <authorList>
            <person name="Proctor R.H."/>
            <person name="McCormick S.P."/>
            <person name="Kim H.S."/>
            <person name="Cardoza R.E."/>
            <person name="Stanley A.M."/>
            <person name="Lindo L."/>
            <person name="Kelly A."/>
            <person name="Brown D.W."/>
            <person name="Lee T."/>
            <person name="Vaughan M.M."/>
            <person name="Alexander N.J."/>
            <person name="Busman M."/>
            <person name="Gutierrez S."/>
        </authorList>
    </citation>
    <scope>NUCLEOTIDE SEQUENCE [LARGE SCALE GENOMIC DNA]</scope>
    <source>
        <strain evidence="2 3">NRRL 13405</strain>
    </source>
</reference>
<comment type="caution">
    <text evidence="2">The sequence shown here is derived from an EMBL/GenBank/DDBJ whole genome shotgun (WGS) entry which is preliminary data.</text>
</comment>
<name>A0A395N518_9HYPO</name>
<evidence type="ECO:0000313" key="3">
    <source>
        <dbReference type="Proteomes" id="UP000265631"/>
    </source>
</evidence>
<feature type="region of interest" description="Disordered" evidence="1">
    <location>
        <begin position="132"/>
        <end position="151"/>
    </location>
</feature>
<feature type="compositionally biased region" description="Basic and acidic residues" evidence="1">
    <location>
        <begin position="236"/>
        <end position="252"/>
    </location>
</feature>
<feature type="compositionally biased region" description="Low complexity" evidence="1">
    <location>
        <begin position="174"/>
        <end position="186"/>
    </location>
</feature>
<feature type="compositionally biased region" description="Basic and acidic residues" evidence="1">
    <location>
        <begin position="306"/>
        <end position="334"/>
    </location>
</feature>
<protein>
    <submittedName>
        <fullName evidence="2">Uncharacterized protein</fullName>
    </submittedName>
</protein>
<accession>A0A395N518</accession>
<evidence type="ECO:0000313" key="2">
    <source>
        <dbReference type="EMBL" id="RFN54719.1"/>
    </source>
</evidence>
<feature type="compositionally biased region" description="Polar residues" evidence="1">
    <location>
        <begin position="296"/>
        <end position="305"/>
    </location>
</feature>
<feature type="compositionally biased region" description="Low complexity" evidence="1">
    <location>
        <begin position="133"/>
        <end position="151"/>
    </location>
</feature>
<sequence>MHNHDPTEDLGLTCPSGTDFYVCKNDPERFIGCCAINPCGVRKGLCPDQYLKPATFDKAYEEYISPQACINDNVDVAWHACSWSTSSFMGCCAVDPCNGGCPAKQLRAAKLSDNSRNAECFLGEDYEYEPKPSYTSSSSLDPTTSTSACSTTTVSTTTVSTTVSSFTTSIVTTSASSTTMASSPSPTSAPPKGGGGPELKYLWILLLLVVPILYCARRASIKRSKLREAKRDMNNSDRFWHSSDNDSKERTPGPRTASHPNPPAERVPSPVTKEEVHGTIRHNVKTGSQRVKRTAIPQTNPSINMRDNRPRLPRQDLVHPARNDAKTEEGRVVDETDIQQTHSTEPTQSQTGPPINMRSDRSLPFRRGLPYPPQLDVQTGDGRTINQKEFPQEDPLFKRHDDPCSLREALPRKNLTILPGEDSIFPFRPSQQPRNDDIGRAHGLPRGNVPVSINPQVGGPDTENEDISSSELKWTGFRSGSLTVTNPDSREESPEASAVPKTFRVPGRGRTQKRQRPQIPRKPLSPLSEESLDWDNGGRCNNS</sequence>
<organism evidence="2 3">
    <name type="scientific">Fusarium flagelliforme</name>
    <dbReference type="NCBI Taxonomy" id="2675880"/>
    <lineage>
        <taxon>Eukaryota</taxon>
        <taxon>Fungi</taxon>
        <taxon>Dikarya</taxon>
        <taxon>Ascomycota</taxon>
        <taxon>Pezizomycotina</taxon>
        <taxon>Sordariomycetes</taxon>
        <taxon>Hypocreomycetidae</taxon>
        <taxon>Hypocreales</taxon>
        <taxon>Nectriaceae</taxon>
        <taxon>Fusarium</taxon>
        <taxon>Fusarium incarnatum-equiseti species complex</taxon>
    </lineage>
</organism>
<evidence type="ECO:0000256" key="1">
    <source>
        <dbReference type="SAM" id="MobiDB-lite"/>
    </source>
</evidence>
<dbReference type="OrthoDB" id="3692311at2759"/>
<feature type="region of interest" description="Disordered" evidence="1">
    <location>
        <begin position="421"/>
        <end position="543"/>
    </location>
</feature>
<feature type="compositionally biased region" description="Polar residues" evidence="1">
    <location>
        <begin position="469"/>
        <end position="487"/>
    </location>
</feature>
<dbReference type="STRING" id="2594813.A0A395N518"/>